<evidence type="ECO:0000313" key="2">
    <source>
        <dbReference type="Proteomes" id="UP000187283"/>
    </source>
</evidence>
<sequence>MWAANWPENRYDT</sequence>
<proteinExistence type="predicted"/>
<keyword evidence="2" id="KW-1185">Reference proteome</keyword>
<dbReference type="Proteomes" id="UP000187283">
    <property type="component" value="Unassembled WGS sequence"/>
</dbReference>
<reference evidence="1 2" key="1">
    <citation type="submission" date="2017-01" db="EMBL/GenBank/DDBJ databases">
        <authorList>
            <person name="Mah S.A."/>
            <person name="Swanson W.J."/>
            <person name="Moy G.W."/>
            <person name="Vacquier V.D."/>
        </authorList>
    </citation>
    <scope>NUCLEOTIDE SEQUENCE [LARGE SCALE GENOMIC DNA]</scope>
    <source>
        <strain evidence="1 2">GSMNP</strain>
    </source>
</reference>
<name>A0A1R1Y0Y6_9FUNG</name>
<comment type="caution">
    <text evidence="1">The sequence shown here is derived from an EMBL/GenBank/DDBJ whole genome shotgun (WGS) entry which is preliminary data.</text>
</comment>
<feature type="non-terminal residue" evidence="1">
    <location>
        <position position="13"/>
    </location>
</feature>
<gene>
    <name evidence="1" type="ORF">AYI70_g4023</name>
</gene>
<protein>
    <submittedName>
        <fullName evidence="1">Uncharacterized protein</fullName>
    </submittedName>
</protein>
<organism evidence="1 2">
    <name type="scientific">Smittium culicis</name>
    <dbReference type="NCBI Taxonomy" id="133412"/>
    <lineage>
        <taxon>Eukaryota</taxon>
        <taxon>Fungi</taxon>
        <taxon>Fungi incertae sedis</taxon>
        <taxon>Zoopagomycota</taxon>
        <taxon>Kickxellomycotina</taxon>
        <taxon>Harpellomycetes</taxon>
        <taxon>Harpellales</taxon>
        <taxon>Legeriomycetaceae</taxon>
        <taxon>Smittium</taxon>
    </lineage>
</organism>
<dbReference type="EMBL" id="LSSN01001209">
    <property type="protein sequence ID" value="OMJ20558.1"/>
    <property type="molecule type" value="Genomic_DNA"/>
</dbReference>
<evidence type="ECO:0000313" key="1">
    <source>
        <dbReference type="EMBL" id="OMJ20558.1"/>
    </source>
</evidence>
<accession>A0A1R1Y0Y6</accession>